<keyword evidence="6" id="KW-0862">Zinc</keyword>
<evidence type="ECO:0000256" key="3">
    <source>
        <dbReference type="ARBA" id="ARBA00022490"/>
    </source>
</evidence>
<comment type="subcellular location">
    <subcellularLocation>
        <location evidence="2">Cytoplasm</location>
    </subcellularLocation>
</comment>
<evidence type="ECO:0000256" key="1">
    <source>
        <dbReference type="ARBA" id="ARBA00001946"/>
    </source>
</evidence>
<evidence type="ECO:0000313" key="11">
    <source>
        <dbReference type="Proteomes" id="UP000479190"/>
    </source>
</evidence>
<dbReference type="AlphaFoldDB" id="A0A6H5I842"/>
<dbReference type="GO" id="GO:0005856">
    <property type="term" value="C:cytoskeleton"/>
    <property type="evidence" value="ECO:0007669"/>
    <property type="project" value="TreeGrafter"/>
</dbReference>
<gene>
    <name evidence="10" type="ORF">TBRA_LOCUS5493</name>
</gene>
<dbReference type="InterPro" id="IPR020454">
    <property type="entry name" value="DAG/PE-bd"/>
</dbReference>
<evidence type="ECO:0000256" key="6">
    <source>
        <dbReference type="ARBA" id="ARBA00022833"/>
    </source>
</evidence>
<proteinExistence type="predicted"/>
<evidence type="ECO:0000256" key="8">
    <source>
        <dbReference type="SAM" id="MobiDB-lite"/>
    </source>
</evidence>
<dbReference type="PANTHER" id="PTHR22988:SF66">
    <property type="entry name" value="SERINE_THREONINE-PROTEIN KINASE GENGHIS KHAN"/>
    <property type="match status" value="1"/>
</dbReference>
<dbReference type="PROSITE" id="PS00479">
    <property type="entry name" value="ZF_DAG_PE_1"/>
    <property type="match status" value="1"/>
</dbReference>
<comment type="cofactor">
    <cofactor evidence="1">
        <name>Mg(2+)</name>
        <dbReference type="ChEBI" id="CHEBI:18420"/>
    </cofactor>
</comment>
<dbReference type="Gene3D" id="3.30.60.20">
    <property type="match status" value="1"/>
</dbReference>
<dbReference type="Proteomes" id="UP000479190">
    <property type="component" value="Unassembled WGS sequence"/>
</dbReference>
<dbReference type="GO" id="GO:0005524">
    <property type="term" value="F:ATP binding"/>
    <property type="evidence" value="ECO:0007669"/>
    <property type="project" value="InterPro"/>
</dbReference>
<evidence type="ECO:0000256" key="5">
    <source>
        <dbReference type="ARBA" id="ARBA00022723"/>
    </source>
</evidence>
<feature type="compositionally biased region" description="Pro residues" evidence="8">
    <location>
        <begin position="762"/>
        <end position="776"/>
    </location>
</feature>
<dbReference type="FunFam" id="3.30.60.20:FF:000005">
    <property type="entry name" value="Non-specific serine/threonine protein kinase"/>
    <property type="match status" value="1"/>
</dbReference>
<dbReference type="Pfam" id="PF00130">
    <property type="entry name" value="C1_1"/>
    <property type="match status" value="1"/>
</dbReference>
<dbReference type="Pfam" id="PF08826">
    <property type="entry name" value="DMPK_coil"/>
    <property type="match status" value="1"/>
</dbReference>
<organism evidence="10 11">
    <name type="scientific">Trichogramma brassicae</name>
    <dbReference type="NCBI Taxonomy" id="86971"/>
    <lineage>
        <taxon>Eukaryota</taxon>
        <taxon>Metazoa</taxon>
        <taxon>Ecdysozoa</taxon>
        <taxon>Arthropoda</taxon>
        <taxon>Hexapoda</taxon>
        <taxon>Insecta</taxon>
        <taxon>Pterygota</taxon>
        <taxon>Neoptera</taxon>
        <taxon>Endopterygota</taxon>
        <taxon>Hymenoptera</taxon>
        <taxon>Apocrita</taxon>
        <taxon>Proctotrupomorpha</taxon>
        <taxon>Chalcidoidea</taxon>
        <taxon>Trichogrammatidae</taxon>
        <taxon>Trichogramma</taxon>
    </lineage>
</organism>
<feature type="region of interest" description="Disordered" evidence="8">
    <location>
        <begin position="752"/>
        <end position="798"/>
    </location>
</feature>
<dbReference type="Pfam" id="PF15796">
    <property type="entry name" value="KELK"/>
    <property type="match status" value="1"/>
</dbReference>
<dbReference type="SUPFAM" id="SSF57889">
    <property type="entry name" value="Cysteine-rich domain"/>
    <property type="match status" value="1"/>
</dbReference>
<dbReference type="EMBL" id="CADCXV010000716">
    <property type="protein sequence ID" value="CAB0033595.1"/>
    <property type="molecule type" value="Genomic_DNA"/>
</dbReference>
<dbReference type="GO" id="GO:0031032">
    <property type="term" value="P:actomyosin structure organization"/>
    <property type="evidence" value="ECO:0007669"/>
    <property type="project" value="TreeGrafter"/>
</dbReference>
<dbReference type="GO" id="GO:0005737">
    <property type="term" value="C:cytoplasm"/>
    <property type="evidence" value="ECO:0007669"/>
    <property type="project" value="UniProtKB-SubCell"/>
</dbReference>
<evidence type="ECO:0000313" key="10">
    <source>
        <dbReference type="EMBL" id="CAB0033595.1"/>
    </source>
</evidence>
<reference evidence="10 11" key="1">
    <citation type="submission" date="2020-02" db="EMBL/GenBank/DDBJ databases">
        <authorList>
            <person name="Ferguson B K."/>
        </authorList>
    </citation>
    <scope>NUCLEOTIDE SEQUENCE [LARGE SCALE GENOMIC DNA]</scope>
</reference>
<dbReference type="Gene3D" id="2.30.29.30">
    <property type="entry name" value="Pleckstrin-homology domain (PH domain)/Phosphotyrosine-binding domain (PTB)"/>
    <property type="match status" value="1"/>
</dbReference>
<keyword evidence="7" id="KW-0175">Coiled coil</keyword>
<feature type="compositionally biased region" description="Polar residues" evidence="8">
    <location>
        <begin position="525"/>
        <end position="551"/>
    </location>
</feature>
<evidence type="ECO:0000256" key="7">
    <source>
        <dbReference type="ARBA" id="ARBA00023054"/>
    </source>
</evidence>
<dbReference type="SMART" id="SM00109">
    <property type="entry name" value="C1"/>
    <property type="match status" value="1"/>
</dbReference>
<keyword evidence="5" id="KW-0479">Metal-binding</keyword>
<dbReference type="CDD" id="cd20809">
    <property type="entry name" value="C1_MRCK"/>
    <property type="match status" value="1"/>
</dbReference>
<dbReference type="InterPro" id="IPR011993">
    <property type="entry name" value="PH-like_dom_sf"/>
</dbReference>
<dbReference type="InterPro" id="IPR031597">
    <property type="entry name" value="KELK"/>
</dbReference>
<feature type="compositionally biased region" description="Basic and acidic residues" evidence="8">
    <location>
        <begin position="7"/>
        <end position="16"/>
    </location>
</feature>
<feature type="domain" description="Phorbol-ester/DAG-type" evidence="9">
    <location>
        <begin position="568"/>
        <end position="618"/>
    </location>
</feature>
<dbReference type="InterPro" id="IPR050839">
    <property type="entry name" value="Rho-assoc_Ser/Thr_Kinase"/>
</dbReference>
<feature type="region of interest" description="Disordered" evidence="8">
    <location>
        <begin position="513"/>
        <end position="551"/>
    </location>
</feature>
<dbReference type="InterPro" id="IPR057529">
    <property type="entry name" value="MRCK/ROCK_PH"/>
</dbReference>
<name>A0A6H5I842_9HYME</name>
<keyword evidence="3" id="KW-0963">Cytoplasm</keyword>
<evidence type="ECO:0000259" key="9">
    <source>
        <dbReference type="PROSITE" id="PS50081"/>
    </source>
</evidence>
<dbReference type="PROSITE" id="PS50081">
    <property type="entry name" value="ZF_DAG_PE_2"/>
    <property type="match status" value="1"/>
</dbReference>
<evidence type="ECO:0000256" key="4">
    <source>
        <dbReference type="ARBA" id="ARBA00022553"/>
    </source>
</evidence>
<dbReference type="GO" id="GO:0046872">
    <property type="term" value="F:metal ion binding"/>
    <property type="evidence" value="ECO:0007669"/>
    <property type="project" value="UniProtKB-KW"/>
</dbReference>
<dbReference type="Gene3D" id="1.20.5.340">
    <property type="match status" value="1"/>
</dbReference>
<keyword evidence="4" id="KW-0597">Phosphoprotein</keyword>
<dbReference type="InterPro" id="IPR014930">
    <property type="entry name" value="Myotonic_dystrophy_kinase_coil"/>
</dbReference>
<feature type="region of interest" description="Disordered" evidence="8">
    <location>
        <begin position="1"/>
        <end position="32"/>
    </location>
</feature>
<keyword evidence="11" id="KW-1185">Reference proteome</keyword>
<protein>
    <recommendedName>
        <fullName evidence="9">Phorbol-ester/DAG-type domain-containing protein</fullName>
    </recommendedName>
</protein>
<sequence length="830" mass="93644">MEEYTEVTDKLSELRQQKQKLSRQVRDKEEELEQAMQKVDSLRGDIRKAEKLRRELEGRIEEAIAETGKERKLRERSEEYCKQMQEETEKIRQRASGNDTSANHAMATQEINRLKAEVEKLEVQYNDNLNQQQLRFNQEVRGLQEQLAEAETRRELLEREVHVTKEKLDNARLENITDSEETISELSRRHDRERMMLMEENKKLMLELDSLNDSVLRIQSERRSLEDEYEELRNKKEAIAQWEAQITEIIQWVSDEKDARGYLQALATKMTEELEFLKHSGGAGIGSNANNTEVKNWRNRRSQKLDKMELLNLQSSLQSEIQAKQAISEELTKTRSDHIAAQKELLELRHRMEGMSHDMRRKDLQIKDLQSRLDTGDGSANDGPPICLELPLLFNNNDNNNNNDDINVGIDDLHRRLLLSKQHQQQQRGHVQPRRVLVVQGHMPELMRPNVVLGCGSRLTSPVLERPTSQMSYLEHFLKETSSATGGSMGGGNGSAAAAAAAAVAALRHGSIDSADGDVEDNRAPSITSSKSNLSELSIDPTSPLSHDMLNKSSVSDNYANLQHKPKAHQFIVRTFTGPTKCNHCTSLMVGVIRQGVVCETCGFACHVQCCEKVPSVCPVPHDQTKRPLGIDPTRGIGTAYEGYVKVPKMGGVKKGWVRQFVVVCDFKLFLYDISDRNAMPSVYVSQVLDMRDEEFSVSSVRDSDVIHATKKDIPCIFRTLNVKKAKPLNPSGSLTSCVINDMPHVIYLGNIRQRSSAPRRGPAPPRPTATPPSLPRTPVDQVDSDSTHVRSHTPHSIGSIASLQDKNRLASRYVASQLDVLKLSSHCSI</sequence>
<dbReference type="InterPro" id="IPR046349">
    <property type="entry name" value="C1-like_sf"/>
</dbReference>
<dbReference type="OrthoDB" id="6764942at2759"/>
<accession>A0A6H5I842</accession>
<evidence type="ECO:0000256" key="2">
    <source>
        <dbReference type="ARBA" id="ARBA00004496"/>
    </source>
</evidence>
<dbReference type="PANTHER" id="PTHR22988">
    <property type="entry name" value="MYOTONIC DYSTROPHY S/T KINASE-RELATED"/>
    <property type="match status" value="1"/>
</dbReference>
<dbReference type="Pfam" id="PF25346">
    <property type="entry name" value="PH_MRCK"/>
    <property type="match status" value="1"/>
</dbReference>
<dbReference type="PRINTS" id="PR00008">
    <property type="entry name" value="DAGPEDOMAIN"/>
</dbReference>
<dbReference type="GO" id="GO:0004674">
    <property type="term" value="F:protein serine/threonine kinase activity"/>
    <property type="evidence" value="ECO:0007669"/>
    <property type="project" value="InterPro"/>
</dbReference>
<dbReference type="InterPro" id="IPR002219">
    <property type="entry name" value="PKC_DAG/PE"/>
</dbReference>